<dbReference type="Proteomes" id="UP001159363">
    <property type="component" value="Chromosome 7"/>
</dbReference>
<feature type="non-terminal residue" evidence="1">
    <location>
        <position position="276"/>
    </location>
</feature>
<organism evidence="1 2">
    <name type="scientific">Dryococelus australis</name>
    <dbReference type="NCBI Taxonomy" id="614101"/>
    <lineage>
        <taxon>Eukaryota</taxon>
        <taxon>Metazoa</taxon>
        <taxon>Ecdysozoa</taxon>
        <taxon>Arthropoda</taxon>
        <taxon>Hexapoda</taxon>
        <taxon>Insecta</taxon>
        <taxon>Pterygota</taxon>
        <taxon>Neoptera</taxon>
        <taxon>Polyneoptera</taxon>
        <taxon>Phasmatodea</taxon>
        <taxon>Verophasmatodea</taxon>
        <taxon>Anareolatae</taxon>
        <taxon>Phasmatidae</taxon>
        <taxon>Eurycanthinae</taxon>
        <taxon>Dryococelus</taxon>
    </lineage>
</organism>
<proteinExistence type="predicted"/>
<name>A0ABQ9H0N8_9NEOP</name>
<protein>
    <submittedName>
        <fullName evidence="1">Uncharacterized protein</fullName>
    </submittedName>
</protein>
<dbReference type="EMBL" id="JARBHB010000008">
    <property type="protein sequence ID" value="KAJ8877849.1"/>
    <property type="molecule type" value="Genomic_DNA"/>
</dbReference>
<comment type="caution">
    <text evidence="1">The sequence shown here is derived from an EMBL/GenBank/DDBJ whole genome shotgun (WGS) entry which is preliminary data.</text>
</comment>
<evidence type="ECO:0000313" key="2">
    <source>
        <dbReference type="Proteomes" id="UP001159363"/>
    </source>
</evidence>
<accession>A0ABQ9H0N8</accession>
<evidence type="ECO:0000313" key="1">
    <source>
        <dbReference type="EMBL" id="KAJ8877849.1"/>
    </source>
</evidence>
<gene>
    <name evidence="1" type="ORF">PR048_022308</name>
</gene>
<reference evidence="1 2" key="1">
    <citation type="submission" date="2023-02" db="EMBL/GenBank/DDBJ databases">
        <title>LHISI_Scaffold_Assembly.</title>
        <authorList>
            <person name="Stuart O.P."/>
            <person name="Cleave R."/>
            <person name="Magrath M.J.L."/>
            <person name="Mikheyev A.S."/>
        </authorList>
    </citation>
    <scope>NUCLEOTIDE SEQUENCE [LARGE SCALE GENOMIC DNA]</scope>
    <source>
        <strain evidence="1">Daus_M_001</strain>
        <tissue evidence="1">Leg muscle</tissue>
    </source>
</reference>
<keyword evidence="2" id="KW-1185">Reference proteome</keyword>
<sequence>MSPSYQTVCDTVIFSCQHNIDKLSHGPRGNKHTQMYLLEENEFVTEAVFHSVTISALKKALNRQFNRATQLIKLTKKIMAETVIKRMRLNRLTYSKGYYMEDSKAAKFDGRGRTLPLPFDVTLTVLLGRQHTAALLVHQVRTNVHLMYRSLNRVTTCLTPCFHEFPLGVGGRSLAKMPGVSATIVSQIPADLEVAHMLRCGSLKPLLGREEEGGRDVSRFFGDWRIIFRFLHPGVTDKGNYTMFDMVRPLVTINGPPIYPVEYRVPVPVPFEKPAP</sequence>